<organism evidence="2 3">
    <name type="scientific">Vanrija pseudolonga</name>
    <dbReference type="NCBI Taxonomy" id="143232"/>
    <lineage>
        <taxon>Eukaryota</taxon>
        <taxon>Fungi</taxon>
        <taxon>Dikarya</taxon>
        <taxon>Basidiomycota</taxon>
        <taxon>Agaricomycotina</taxon>
        <taxon>Tremellomycetes</taxon>
        <taxon>Trichosporonales</taxon>
        <taxon>Trichosporonaceae</taxon>
        <taxon>Vanrija</taxon>
    </lineage>
</organism>
<dbReference type="GeneID" id="87812128"/>
<dbReference type="RefSeq" id="XP_062631491.1">
    <property type="nucleotide sequence ID" value="XM_062775507.1"/>
</dbReference>
<dbReference type="AlphaFoldDB" id="A0AAF0YEW5"/>
<accession>A0AAF0YEW5</accession>
<dbReference type="Proteomes" id="UP000827549">
    <property type="component" value="Chromosome 7"/>
</dbReference>
<feature type="compositionally biased region" description="Polar residues" evidence="1">
    <location>
        <begin position="71"/>
        <end position="85"/>
    </location>
</feature>
<evidence type="ECO:0000313" key="3">
    <source>
        <dbReference type="Proteomes" id="UP000827549"/>
    </source>
</evidence>
<keyword evidence="3" id="KW-1185">Reference proteome</keyword>
<gene>
    <name evidence="2" type="ORF">LOC62_07G008964</name>
</gene>
<sequence length="488" mass="53769">MPLALGGWSPPRTPRKQQRNASTTFATSPSPSAPDLTRRSPLKRLVDDAAEKADDAQLELHALRKISSRPTLAESVSSSWETPSPTRGRGKPLPLFPAVDSIDGDFEVHAAPRRTGPWPSSPASTRPPTPRIVLDHTAFPHILDAIIDYAPSPALAVLRGTSRAMMLRCSAKLYAHVWLHADRPSDTSYDVEFFYPGSNRRRLPGLKYGFWASASETEVTLYRLHTFTRALDIDFSDASGIDVAWKRLLAPGELKGALGNVSVLRRLNPAGEIRIHNPPIWQVGDGVHGRLRALPAMTVPTEVSFYDVAMAPPPDATIPGYPVRLSLMPAGTDTAIIVLNFQEGGRYIPVQEQHYSFFAARDLVLVLTTPPNTSPPFASKSYPILGLIVLLLTGVLSPASNSSGADHSVSIGPVEMLDPKFFSRPDLSVDEKRGEMRRYLEHETITVSDAPRNQILQSVEFYSLDEMRDKVGHDVWEWTMVPRSPRTV</sequence>
<proteinExistence type="predicted"/>
<dbReference type="EMBL" id="CP086720">
    <property type="protein sequence ID" value="WOO85465.1"/>
    <property type="molecule type" value="Genomic_DNA"/>
</dbReference>
<evidence type="ECO:0000313" key="2">
    <source>
        <dbReference type="EMBL" id="WOO85465.1"/>
    </source>
</evidence>
<name>A0AAF0YEW5_9TREE</name>
<evidence type="ECO:0000256" key="1">
    <source>
        <dbReference type="SAM" id="MobiDB-lite"/>
    </source>
</evidence>
<protein>
    <submittedName>
        <fullName evidence="2">Uncharacterized protein</fullName>
    </submittedName>
</protein>
<feature type="compositionally biased region" description="Low complexity" evidence="1">
    <location>
        <begin position="21"/>
        <end position="34"/>
    </location>
</feature>
<feature type="region of interest" description="Disordered" evidence="1">
    <location>
        <begin position="1"/>
        <end position="42"/>
    </location>
</feature>
<feature type="region of interest" description="Disordered" evidence="1">
    <location>
        <begin position="71"/>
        <end position="93"/>
    </location>
</feature>
<reference evidence="2" key="1">
    <citation type="submission" date="2023-10" db="EMBL/GenBank/DDBJ databases">
        <authorList>
            <person name="Noh H."/>
        </authorList>
    </citation>
    <scope>NUCLEOTIDE SEQUENCE</scope>
    <source>
        <strain evidence="2">DUCC4014</strain>
    </source>
</reference>